<dbReference type="AlphaFoldDB" id="A0AAD9HIW6"/>
<evidence type="ECO:0000313" key="2">
    <source>
        <dbReference type="Proteomes" id="UP001232148"/>
    </source>
</evidence>
<reference evidence="1" key="1">
    <citation type="submission" date="2021-06" db="EMBL/GenBank/DDBJ databases">
        <title>Comparative genomics, transcriptomics and evolutionary studies reveal genomic signatures of adaptation to plant cell wall in hemibiotrophic fungi.</title>
        <authorList>
            <consortium name="DOE Joint Genome Institute"/>
            <person name="Baroncelli R."/>
            <person name="Diaz J.F."/>
            <person name="Benocci T."/>
            <person name="Peng M."/>
            <person name="Battaglia E."/>
            <person name="Haridas S."/>
            <person name="Andreopoulos W."/>
            <person name="Labutti K."/>
            <person name="Pangilinan J."/>
            <person name="Floch G.L."/>
            <person name="Makela M.R."/>
            <person name="Henrissat B."/>
            <person name="Grigoriev I.V."/>
            <person name="Crouch J.A."/>
            <person name="De Vries R.P."/>
            <person name="Sukno S.A."/>
            <person name="Thon M.R."/>
        </authorList>
    </citation>
    <scope>NUCLEOTIDE SEQUENCE</scope>
    <source>
        <strain evidence="1">MAFF235873</strain>
    </source>
</reference>
<comment type="caution">
    <text evidence="1">The sequence shown here is derived from an EMBL/GenBank/DDBJ whole genome shotgun (WGS) entry which is preliminary data.</text>
</comment>
<dbReference type="EMBL" id="MU842871">
    <property type="protein sequence ID" value="KAK2028911.1"/>
    <property type="molecule type" value="Genomic_DNA"/>
</dbReference>
<proteinExistence type="predicted"/>
<dbReference type="Proteomes" id="UP001232148">
    <property type="component" value="Unassembled WGS sequence"/>
</dbReference>
<organism evidence="1 2">
    <name type="scientific">Colletotrichum zoysiae</name>
    <dbReference type="NCBI Taxonomy" id="1216348"/>
    <lineage>
        <taxon>Eukaryota</taxon>
        <taxon>Fungi</taxon>
        <taxon>Dikarya</taxon>
        <taxon>Ascomycota</taxon>
        <taxon>Pezizomycotina</taxon>
        <taxon>Sordariomycetes</taxon>
        <taxon>Hypocreomycetidae</taxon>
        <taxon>Glomerellales</taxon>
        <taxon>Glomerellaceae</taxon>
        <taxon>Colletotrichum</taxon>
        <taxon>Colletotrichum graminicola species complex</taxon>
    </lineage>
</organism>
<evidence type="ECO:0000313" key="1">
    <source>
        <dbReference type="EMBL" id="KAK2028911.1"/>
    </source>
</evidence>
<accession>A0AAD9HIW6</accession>
<protein>
    <submittedName>
        <fullName evidence="1">Uncharacterized protein</fullName>
    </submittedName>
</protein>
<sequence>MEGRTLGATLSIHHQLRAFSLLALFLELIWTVSPRGGHYIMRVLETPRRDSYPTGECGLLRLPLSVPLGILVGCLADKFPLRSQSHVHFQRQVQYFCITRPGCREEQAARWTYGKTSKTPALLFYGDHGISDWQHVPANTFSVSCGAIMTCTSSET</sequence>
<keyword evidence="2" id="KW-1185">Reference proteome</keyword>
<name>A0AAD9HIW6_9PEZI</name>
<gene>
    <name evidence="1" type="ORF">LX32DRAFT_380825</name>
</gene>